<accession>A0A392RNU7</accession>
<name>A0A392RNU7_9FABA</name>
<organism evidence="1 2">
    <name type="scientific">Trifolium medium</name>
    <dbReference type="NCBI Taxonomy" id="97028"/>
    <lineage>
        <taxon>Eukaryota</taxon>
        <taxon>Viridiplantae</taxon>
        <taxon>Streptophyta</taxon>
        <taxon>Embryophyta</taxon>
        <taxon>Tracheophyta</taxon>
        <taxon>Spermatophyta</taxon>
        <taxon>Magnoliopsida</taxon>
        <taxon>eudicotyledons</taxon>
        <taxon>Gunneridae</taxon>
        <taxon>Pentapetalae</taxon>
        <taxon>rosids</taxon>
        <taxon>fabids</taxon>
        <taxon>Fabales</taxon>
        <taxon>Fabaceae</taxon>
        <taxon>Papilionoideae</taxon>
        <taxon>50 kb inversion clade</taxon>
        <taxon>NPAAA clade</taxon>
        <taxon>Hologalegina</taxon>
        <taxon>IRL clade</taxon>
        <taxon>Trifolieae</taxon>
        <taxon>Trifolium</taxon>
    </lineage>
</organism>
<evidence type="ECO:0000313" key="2">
    <source>
        <dbReference type="Proteomes" id="UP000265520"/>
    </source>
</evidence>
<dbReference type="AlphaFoldDB" id="A0A392RNU7"/>
<sequence length="57" mass="6535">MFPCFAQPPQEELVDVFLCLADVTREKHNIDSDPLGIIPFAKWKDPVEEHNIDSNPK</sequence>
<dbReference type="Proteomes" id="UP000265520">
    <property type="component" value="Unassembled WGS sequence"/>
</dbReference>
<reference evidence="1 2" key="1">
    <citation type="journal article" date="2018" name="Front. Plant Sci.">
        <title>Red Clover (Trifolium pratense) and Zigzag Clover (T. medium) - A Picture of Genomic Similarities and Differences.</title>
        <authorList>
            <person name="Dluhosova J."/>
            <person name="Istvanek J."/>
            <person name="Nedelnik J."/>
            <person name="Repkova J."/>
        </authorList>
    </citation>
    <scope>NUCLEOTIDE SEQUENCE [LARGE SCALE GENOMIC DNA]</scope>
    <source>
        <strain evidence="2">cv. 10/8</strain>
        <tissue evidence="1">Leaf</tissue>
    </source>
</reference>
<dbReference type="EMBL" id="LXQA010249523">
    <property type="protein sequence ID" value="MCI37892.1"/>
    <property type="molecule type" value="Genomic_DNA"/>
</dbReference>
<feature type="non-terminal residue" evidence="1">
    <location>
        <position position="57"/>
    </location>
</feature>
<keyword evidence="2" id="KW-1185">Reference proteome</keyword>
<evidence type="ECO:0000313" key="1">
    <source>
        <dbReference type="EMBL" id="MCI37892.1"/>
    </source>
</evidence>
<comment type="caution">
    <text evidence="1">The sequence shown here is derived from an EMBL/GenBank/DDBJ whole genome shotgun (WGS) entry which is preliminary data.</text>
</comment>
<proteinExistence type="predicted"/>
<protein>
    <submittedName>
        <fullName evidence="1">Uncharacterized protein</fullName>
    </submittedName>
</protein>